<comment type="similarity">
    <text evidence="11">Belongs to the cytochrome P450 family.</text>
</comment>
<keyword evidence="8 11" id="KW-0503">Monooxygenase</keyword>
<evidence type="ECO:0000256" key="10">
    <source>
        <dbReference type="PIRSR" id="PIRSR602401-1"/>
    </source>
</evidence>
<dbReference type="Gene3D" id="1.10.630.10">
    <property type="entry name" value="Cytochrome P450"/>
    <property type="match status" value="1"/>
</dbReference>
<dbReference type="InterPro" id="IPR002401">
    <property type="entry name" value="Cyt_P450_E_grp-I"/>
</dbReference>
<keyword evidence="5" id="KW-1133">Transmembrane helix</keyword>
<dbReference type="SUPFAM" id="SSF48264">
    <property type="entry name" value="Cytochrome P450"/>
    <property type="match status" value="1"/>
</dbReference>
<comment type="subcellular location">
    <subcellularLocation>
        <location evidence="1">Membrane</location>
        <topology evidence="1">Single-pass membrane protein</topology>
    </subcellularLocation>
</comment>
<dbReference type="CDD" id="cd11075">
    <property type="entry name" value="CYP77_89"/>
    <property type="match status" value="1"/>
</dbReference>
<comment type="cofactor">
    <cofactor evidence="10">
        <name>heme</name>
        <dbReference type="ChEBI" id="CHEBI:30413"/>
    </cofactor>
</comment>
<evidence type="ECO:0000256" key="5">
    <source>
        <dbReference type="ARBA" id="ARBA00022989"/>
    </source>
</evidence>
<evidence type="ECO:0000313" key="13">
    <source>
        <dbReference type="EMBL" id="KAG1359277.1"/>
    </source>
</evidence>
<accession>A0A8K0N6V3</accession>
<dbReference type="FunFam" id="1.10.630.10:FF:000012">
    <property type="entry name" value="Cytochrome P450 family protein"/>
    <property type="match status" value="1"/>
</dbReference>
<dbReference type="InterPro" id="IPR017972">
    <property type="entry name" value="Cyt_P450_CS"/>
</dbReference>
<dbReference type="GO" id="GO:0020037">
    <property type="term" value="F:heme binding"/>
    <property type="evidence" value="ECO:0007669"/>
    <property type="project" value="InterPro"/>
</dbReference>
<reference evidence="13" key="2">
    <citation type="submission" date="2019-07" db="EMBL/GenBank/DDBJ databases">
        <authorList>
            <person name="Yang Y."/>
            <person name="Bocs S."/>
            <person name="Baudouin L."/>
        </authorList>
    </citation>
    <scope>NUCLEOTIDE SEQUENCE</scope>
    <source>
        <tissue evidence="13">Spear leaf of Hainan Tall coconut</tissue>
    </source>
</reference>
<dbReference type="GO" id="GO:0016020">
    <property type="term" value="C:membrane"/>
    <property type="evidence" value="ECO:0007669"/>
    <property type="project" value="UniProtKB-SubCell"/>
</dbReference>
<protein>
    <submittedName>
        <fullName evidence="13">Cytochrome P450 89A2-like</fullName>
    </submittedName>
</protein>
<dbReference type="OrthoDB" id="1055148at2759"/>
<keyword evidence="7 10" id="KW-0408">Iron</keyword>
<dbReference type="InterPro" id="IPR001128">
    <property type="entry name" value="Cyt_P450"/>
</dbReference>
<gene>
    <name evidence="13" type="ORF">COCNU_08G007230</name>
</gene>
<reference evidence="13" key="1">
    <citation type="journal article" date="2017" name="Gigascience">
        <title>The genome draft of coconut (Cocos nucifera).</title>
        <authorList>
            <person name="Xiao Y."/>
            <person name="Xu P."/>
            <person name="Fan H."/>
            <person name="Baudouin L."/>
            <person name="Xia W."/>
            <person name="Bocs S."/>
            <person name="Xu J."/>
            <person name="Li Q."/>
            <person name="Guo A."/>
            <person name="Zhou L."/>
            <person name="Li J."/>
            <person name="Wu Y."/>
            <person name="Ma Z."/>
            <person name="Armero A."/>
            <person name="Issali A.E."/>
            <person name="Liu N."/>
            <person name="Peng M."/>
            <person name="Yang Y."/>
        </authorList>
    </citation>
    <scope>NUCLEOTIDE SEQUENCE</scope>
    <source>
        <tissue evidence="13">Spear leaf of Hainan Tall coconut</tissue>
    </source>
</reference>
<dbReference type="GO" id="GO:0005506">
    <property type="term" value="F:iron ion binding"/>
    <property type="evidence" value="ECO:0007669"/>
    <property type="project" value="InterPro"/>
</dbReference>
<feature type="signal peptide" evidence="12">
    <location>
        <begin position="1"/>
        <end position="16"/>
    </location>
</feature>
<keyword evidence="6 11" id="KW-0560">Oxidoreductase</keyword>
<keyword evidence="9" id="KW-0472">Membrane</keyword>
<dbReference type="AlphaFoldDB" id="A0A8K0N6V3"/>
<evidence type="ECO:0000313" key="14">
    <source>
        <dbReference type="Proteomes" id="UP000797356"/>
    </source>
</evidence>
<feature type="binding site" description="axial binding residue" evidence="10">
    <location>
        <position position="460"/>
    </location>
    <ligand>
        <name>heme</name>
        <dbReference type="ChEBI" id="CHEBI:30413"/>
    </ligand>
    <ligandPart>
        <name>Fe</name>
        <dbReference type="ChEBI" id="CHEBI:18248"/>
    </ligandPart>
</feature>
<evidence type="ECO:0000256" key="9">
    <source>
        <dbReference type="ARBA" id="ARBA00023136"/>
    </source>
</evidence>
<dbReference type="PRINTS" id="PR00463">
    <property type="entry name" value="EP450I"/>
</dbReference>
<comment type="caution">
    <text evidence="13">The sequence shown here is derived from an EMBL/GenBank/DDBJ whole genome shotgun (WGS) entry which is preliminary data.</text>
</comment>
<dbReference type="Pfam" id="PF00067">
    <property type="entry name" value="p450"/>
    <property type="match status" value="1"/>
</dbReference>
<proteinExistence type="inferred from homology"/>
<evidence type="ECO:0000256" key="8">
    <source>
        <dbReference type="ARBA" id="ARBA00023033"/>
    </source>
</evidence>
<dbReference type="InterPro" id="IPR051103">
    <property type="entry name" value="Plant_metabolite_P450s"/>
</dbReference>
<dbReference type="PANTHER" id="PTHR24298">
    <property type="entry name" value="FLAVONOID 3'-MONOOXYGENASE-RELATED"/>
    <property type="match status" value="1"/>
</dbReference>
<keyword evidence="2 10" id="KW-0349">Heme</keyword>
<keyword evidence="3" id="KW-0812">Transmembrane</keyword>
<name>A0A8K0N6V3_COCNU</name>
<dbReference type="GO" id="GO:0016709">
    <property type="term" value="F:oxidoreductase activity, acting on paired donors, with incorporation or reduction of molecular oxygen, NAD(P)H as one donor, and incorporation of one atom of oxygen"/>
    <property type="evidence" value="ECO:0007669"/>
    <property type="project" value="TreeGrafter"/>
</dbReference>
<evidence type="ECO:0000256" key="11">
    <source>
        <dbReference type="RuleBase" id="RU000461"/>
    </source>
</evidence>
<evidence type="ECO:0000256" key="12">
    <source>
        <dbReference type="SAM" id="SignalP"/>
    </source>
</evidence>
<evidence type="ECO:0000256" key="1">
    <source>
        <dbReference type="ARBA" id="ARBA00004167"/>
    </source>
</evidence>
<dbReference type="InterPro" id="IPR036396">
    <property type="entry name" value="Cyt_P450_sf"/>
</dbReference>
<keyword evidence="14" id="KW-1185">Reference proteome</keyword>
<keyword evidence="4 10" id="KW-0479">Metal-binding</keyword>
<dbReference type="PANTHER" id="PTHR24298:SF800">
    <property type="entry name" value="CYTOCHROME P450 89A2-RELATED"/>
    <property type="match status" value="1"/>
</dbReference>
<dbReference type="Proteomes" id="UP000797356">
    <property type="component" value="Chromosome 8"/>
</dbReference>
<evidence type="ECO:0000256" key="6">
    <source>
        <dbReference type="ARBA" id="ARBA00023002"/>
    </source>
</evidence>
<evidence type="ECO:0000256" key="4">
    <source>
        <dbReference type="ARBA" id="ARBA00022723"/>
    </source>
</evidence>
<sequence>MEVWLLVYLSLSLATGLTLLLHQATTNATKKRSLPPGPPAARLLGNLFWLWRSLQELEPILRDLRSRYGPIVTLHIGSRPAIFIFDRGLAHRALIEHGTALADRLTPVPAASFLSGNQHTISTAAYGSLWRLLRRNLTSEILHSSRVKLYAPHRAWVLRVLTNRLRSQADSNDAGSVGAMESFHVAMFCLLVFMCFGENLDEKAIKDIEISSRSLLLYGSRLNVLGFLPRITTYVFWNRIKTASQMCEKLAELFVPLIEARKEHKKQQQQKREEEEERYVYSYVDSLLDMELPEEGGRKLTEEEMVALCFEFLNGGTDTTSTALQWIMANLVKHQDIQAKLLEEIEGVVGKDGEEIKEEDLQRMPYLKAVIMEGLRRHPPGHLVLPHRVTEDVILDGYLIPQNASVNFMVAEMSWDGKVWEEPMEFKPERFLAGGSGEGVDITGSREIKMMPFGVGRRMCPGLRLAMLHLEYFVANLVREFEWKAVDGEEVDLSEKLEFTMVMKRPLRACILPRRKTRWSSAAEDLEKWSFVA</sequence>
<keyword evidence="12" id="KW-0732">Signal</keyword>
<evidence type="ECO:0000256" key="2">
    <source>
        <dbReference type="ARBA" id="ARBA00022617"/>
    </source>
</evidence>
<feature type="chain" id="PRO_5035424982" evidence="12">
    <location>
        <begin position="17"/>
        <end position="533"/>
    </location>
</feature>
<dbReference type="PROSITE" id="PS00086">
    <property type="entry name" value="CYTOCHROME_P450"/>
    <property type="match status" value="1"/>
</dbReference>
<dbReference type="EMBL" id="CM017879">
    <property type="protein sequence ID" value="KAG1359277.1"/>
    <property type="molecule type" value="Genomic_DNA"/>
</dbReference>
<evidence type="ECO:0000256" key="3">
    <source>
        <dbReference type="ARBA" id="ARBA00022692"/>
    </source>
</evidence>
<evidence type="ECO:0000256" key="7">
    <source>
        <dbReference type="ARBA" id="ARBA00023004"/>
    </source>
</evidence>
<organism evidence="13 14">
    <name type="scientific">Cocos nucifera</name>
    <name type="common">Coconut palm</name>
    <dbReference type="NCBI Taxonomy" id="13894"/>
    <lineage>
        <taxon>Eukaryota</taxon>
        <taxon>Viridiplantae</taxon>
        <taxon>Streptophyta</taxon>
        <taxon>Embryophyta</taxon>
        <taxon>Tracheophyta</taxon>
        <taxon>Spermatophyta</taxon>
        <taxon>Magnoliopsida</taxon>
        <taxon>Liliopsida</taxon>
        <taxon>Arecaceae</taxon>
        <taxon>Arecoideae</taxon>
        <taxon>Cocoseae</taxon>
        <taxon>Attaleinae</taxon>
        <taxon>Cocos</taxon>
    </lineage>
</organism>
<dbReference type="PRINTS" id="PR00385">
    <property type="entry name" value="P450"/>
</dbReference>